<feature type="compositionally biased region" description="Polar residues" evidence="1">
    <location>
        <begin position="57"/>
        <end position="80"/>
    </location>
</feature>
<name>A0A016TEW6_9BILA</name>
<dbReference type="EMBL" id="JARK01001445">
    <property type="protein sequence ID" value="EYC01222.1"/>
    <property type="molecule type" value="Genomic_DNA"/>
</dbReference>
<feature type="compositionally biased region" description="Basic and acidic residues" evidence="1">
    <location>
        <begin position="189"/>
        <end position="212"/>
    </location>
</feature>
<organism evidence="2 3">
    <name type="scientific">Ancylostoma ceylanicum</name>
    <dbReference type="NCBI Taxonomy" id="53326"/>
    <lineage>
        <taxon>Eukaryota</taxon>
        <taxon>Metazoa</taxon>
        <taxon>Ecdysozoa</taxon>
        <taxon>Nematoda</taxon>
        <taxon>Chromadorea</taxon>
        <taxon>Rhabditida</taxon>
        <taxon>Rhabditina</taxon>
        <taxon>Rhabditomorpha</taxon>
        <taxon>Strongyloidea</taxon>
        <taxon>Ancylostomatidae</taxon>
        <taxon>Ancylostomatinae</taxon>
        <taxon>Ancylostoma</taxon>
    </lineage>
</organism>
<dbReference type="AlphaFoldDB" id="A0A016TEW6"/>
<evidence type="ECO:0000313" key="2">
    <source>
        <dbReference type="EMBL" id="EYC01222.1"/>
    </source>
</evidence>
<dbReference type="Proteomes" id="UP000024635">
    <property type="component" value="Unassembled WGS sequence"/>
</dbReference>
<feature type="region of interest" description="Disordered" evidence="1">
    <location>
        <begin position="154"/>
        <end position="212"/>
    </location>
</feature>
<feature type="compositionally biased region" description="Polar residues" evidence="1">
    <location>
        <begin position="163"/>
        <end position="174"/>
    </location>
</feature>
<feature type="compositionally biased region" description="Basic and acidic residues" evidence="1">
    <location>
        <begin position="31"/>
        <end position="53"/>
    </location>
</feature>
<sequence>MTGSEPSHHSRRKCLKPVPIRDLAVDEEEPKEPTKKRDRTRKISEASKPDEKGLNTPLLSTEASIDSLSINDDQSQSFPSSAELVKTSPRNSVRKTAVKGDDEVNQPSVQATDGVRSKGQKRLPLADATKNQAAKRNRLNGAISQLQARAGVIASPLEKKNSPENAQDTAPSTEEPQKAAPKKRRQRKTKEDASVRTKKSEQGDSAKKKNEWKEHVRGLVKEVLEITGHSTKDNVAQAIFDVVVEGVPLAISAARQGLSESYLQNFVRATAVHIRQQCPELMQNLAD</sequence>
<reference evidence="3" key="1">
    <citation type="journal article" date="2015" name="Nat. Genet.">
        <title>The genome and transcriptome of the zoonotic hookworm Ancylostoma ceylanicum identify infection-specific gene families.</title>
        <authorList>
            <person name="Schwarz E.M."/>
            <person name="Hu Y."/>
            <person name="Antoshechkin I."/>
            <person name="Miller M.M."/>
            <person name="Sternberg P.W."/>
            <person name="Aroian R.V."/>
        </authorList>
    </citation>
    <scope>NUCLEOTIDE SEQUENCE</scope>
    <source>
        <strain evidence="3">HY135</strain>
    </source>
</reference>
<protein>
    <submittedName>
        <fullName evidence="2">Uncharacterized protein</fullName>
    </submittedName>
</protein>
<feature type="region of interest" description="Disordered" evidence="1">
    <location>
        <begin position="1"/>
        <end position="134"/>
    </location>
</feature>
<comment type="caution">
    <text evidence="2">The sequence shown here is derived from an EMBL/GenBank/DDBJ whole genome shotgun (WGS) entry which is preliminary data.</text>
</comment>
<proteinExistence type="predicted"/>
<evidence type="ECO:0000256" key="1">
    <source>
        <dbReference type="SAM" id="MobiDB-lite"/>
    </source>
</evidence>
<dbReference type="OrthoDB" id="5858942at2759"/>
<gene>
    <name evidence="2" type="primary">Acey_s0109.g129</name>
    <name evidence="2" type="ORF">Y032_0109g129</name>
</gene>
<keyword evidence="3" id="KW-1185">Reference proteome</keyword>
<evidence type="ECO:0000313" key="3">
    <source>
        <dbReference type="Proteomes" id="UP000024635"/>
    </source>
</evidence>
<accession>A0A016TEW6</accession>